<dbReference type="Gene3D" id="3.40.50.300">
    <property type="entry name" value="P-loop containing nucleotide triphosphate hydrolases"/>
    <property type="match status" value="1"/>
</dbReference>
<dbReference type="CDD" id="cd03257">
    <property type="entry name" value="ABC_NikE_OppD_transporters"/>
    <property type="match status" value="1"/>
</dbReference>
<keyword evidence="10" id="KW-1185">Reference proteome</keyword>
<organism evidence="9 10">
    <name type="scientific">Neobacillus bataviensis LMG 21833</name>
    <dbReference type="NCBI Taxonomy" id="1117379"/>
    <lineage>
        <taxon>Bacteria</taxon>
        <taxon>Bacillati</taxon>
        <taxon>Bacillota</taxon>
        <taxon>Bacilli</taxon>
        <taxon>Bacillales</taxon>
        <taxon>Bacillaceae</taxon>
        <taxon>Neobacillus</taxon>
    </lineage>
</organism>
<dbReference type="PATRIC" id="fig|1117379.3.peg.789"/>
<keyword evidence="7" id="KW-0472">Membrane</keyword>
<dbReference type="SUPFAM" id="SSF52540">
    <property type="entry name" value="P-loop containing nucleoside triphosphate hydrolases"/>
    <property type="match status" value="1"/>
</dbReference>
<dbReference type="InterPro" id="IPR003439">
    <property type="entry name" value="ABC_transporter-like_ATP-bd"/>
</dbReference>
<name>K6CIH5_9BACI</name>
<accession>K6CIH5</accession>
<dbReference type="Pfam" id="PF00005">
    <property type="entry name" value="ABC_tran"/>
    <property type="match status" value="1"/>
</dbReference>
<protein>
    <recommendedName>
        <fullName evidence="8">ABC transporter domain-containing protein</fullName>
    </recommendedName>
</protein>
<evidence type="ECO:0000256" key="5">
    <source>
        <dbReference type="ARBA" id="ARBA00022741"/>
    </source>
</evidence>
<dbReference type="PANTHER" id="PTHR43297:SF2">
    <property type="entry name" value="DIPEPTIDE TRANSPORT ATP-BINDING PROTEIN DPPD"/>
    <property type="match status" value="1"/>
</dbReference>
<dbReference type="GO" id="GO:0005886">
    <property type="term" value="C:plasma membrane"/>
    <property type="evidence" value="ECO:0007669"/>
    <property type="project" value="UniProtKB-SubCell"/>
</dbReference>
<dbReference type="AlphaFoldDB" id="K6CIH5"/>
<feature type="domain" description="ABC transporter" evidence="8">
    <location>
        <begin position="9"/>
        <end position="260"/>
    </location>
</feature>
<dbReference type="InterPro" id="IPR027417">
    <property type="entry name" value="P-loop_NTPase"/>
</dbReference>
<evidence type="ECO:0000256" key="4">
    <source>
        <dbReference type="ARBA" id="ARBA00022475"/>
    </source>
</evidence>
<dbReference type="EMBL" id="AJLS01000035">
    <property type="protein sequence ID" value="EKN70960.1"/>
    <property type="molecule type" value="Genomic_DNA"/>
</dbReference>
<dbReference type="SMART" id="SM00382">
    <property type="entry name" value="AAA"/>
    <property type="match status" value="1"/>
</dbReference>
<sequence length="337" mass="36762">MREQNGPVLEVKDLYSYIPTSRGVIKPVNHISFSIGAGEIVALVGESGSGKSVTALSIMGLNSPSIQYDKDSAIAFKGENLLKMKKKQMKKIRGNEISMIFQDPMSSLNPLHPIGKQIAEPIMVHQGVSYQKAKATVIQLLAKVGIPEPETRLNDYPHQLSGGMRQRIMIAMALACNPSLLIADEPTTALDVTIQAQILNVMRALQKETNISILLITHDLGVVAEMADRVLVMYCGEIVEEGDVYSLFQNPQHPYTKGLLASVPTLRGPSENHLHTIPGAVPNPLDLPTGCNFYSRCSHATEKCLAESPKLIKTGNDRQAACWLVADSQFEEVTVHA</sequence>
<keyword evidence="3" id="KW-0813">Transport</keyword>
<evidence type="ECO:0000256" key="1">
    <source>
        <dbReference type="ARBA" id="ARBA00004202"/>
    </source>
</evidence>
<gene>
    <name evidence="9" type="ORF">BABA_03834</name>
</gene>
<comment type="similarity">
    <text evidence="2">Belongs to the ABC transporter superfamily.</text>
</comment>
<evidence type="ECO:0000259" key="8">
    <source>
        <dbReference type="PROSITE" id="PS50893"/>
    </source>
</evidence>
<dbReference type="InterPro" id="IPR013563">
    <property type="entry name" value="Oligopep_ABC_C"/>
</dbReference>
<comment type="caution">
    <text evidence="9">The sequence shown here is derived from an EMBL/GenBank/DDBJ whole genome shotgun (WGS) entry which is preliminary data.</text>
</comment>
<dbReference type="GO" id="GO:0016887">
    <property type="term" value="F:ATP hydrolysis activity"/>
    <property type="evidence" value="ECO:0007669"/>
    <property type="project" value="InterPro"/>
</dbReference>
<dbReference type="PANTHER" id="PTHR43297">
    <property type="entry name" value="OLIGOPEPTIDE TRANSPORT ATP-BINDING PROTEIN APPD"/>
    <property type="match status" value="1"/>
</dbReference>
<dbReference type="GO" id="GO:0005524">
    <property type="term" value="F:ATP binding"/>
    <property type="evidence" value="ECO:0007669"/>
    <property type="project" value="UniProtKB-KW"/>
</dbReference>
<dbReference type="InterPro" id="IPR050388">
    <property type="entry name" value="ABC_Ni/Peptide_Import"/>
</dbReference>
<keyword evidence="6" id="KW-0067">ATP-binding</keyword>
<keyword evidence="5" id="KW-0547">Nucleotide-binding</keyword>
<dbReference type="STRING" id="1117379.BABA_03834"/>
<dbReference type="Proteomes" id="UP000006316">
    <property type="component" value="Unassembled WGS sequence"/>
</dbReference>
<evidence type="ECO:0000313" key="9">
    <source>
        <dbReference type="EMBL" id="EKN70960.1"/>
    </source>
</evidence>
<dbReference type="FunFam" id="3.40.50.300:FF:000016">
    <property type="entry name" value="Oligopeptide ABC transporter ATP-binding component"/>
    <property type="match status" value="1"/>
</dbReference>
<dbReference type="PROSITE" id="PS00211">
    <property type="entry name" value="ABC_TRANSPORTER_1"/>
    <property type="match status" value="1"/>
</dbReference>
<dbReference type="Pfam" id="PF08352">
    <property type="entry name" value="oligo_HPY"/>
    <property type="match status" value="1"/>
</dbReference>
<keyword evidence="4" id="KW-1003">Cell membrane</keyword>
<dbReference type="InterPro" id="IPR017871">
    <property type="entry name" value="ABC_transporter-like_CS"/>
</dbReference>
<dbReference type="eggNOG" id="COG0444">
    <property type="taxonomic scope" value="Bacteria"/>
</dbReference>
<dbReference type="GO" id="GO:0015833">
    <property type="term" value="P:peptide transport"/>
    <property type="evidence" value="ECO:0007669"/>
    <property type="project" value="InterPro"/>
</dbReference>
<dbReference type="PROSITE" id="PS50893">
    <property type="entry name" value="ABC_TRANSPORTER_2"/>
    <property type="match status" value="1"/>
</dbReference>
<dbReference type="InterPro" id="IPR003593">
    <property type="entry name" value="AAA+_ATPase"/>
</dbReference>
<evidence type="ECO:0000256" key="7">
    <source>
        <dbReference type="ARBA" id="ARBA00023136"/>
    </source>
</evidence>
<dbReference type="NCBIfam" id="TIGR01727">
    <property type="entry name" value="oligo_HPY"/>
    <property type="match status" value="1"/>
</dbReference>
<proteinExistence type="inferred from homology"/>
<evidence type="ECO:0000313" key="10">
    <source>
        <dbReference type="Proteomes" id="UP000006316"/>
    </source>
</evidence>
<evidence type="ECO:0000256" key="6">
    <source>
        <dbReference type="ARBA" id="ARBA00022840"/>
    </source>
</evidence>
<evidence type="ECO:0000256" key="3">
    <source>
        <dbReference type="ARBA" id="ARBA00022448"/>
    </source>
</evidence>
<evidence type="ECO:0000256" key="2">
    <source>
        <dbReference type="ARBA" id="ARBA00005417"/>
    </source>
</evidence>
<reference evidence="9 10" key="1">
    <citation type="journal article" date="2012" name="Front. Microbiol.">
        <title>Redundancy and modularity in membrane-associated dissimilatory nitrate reduction in Bacillus.</title>
        <authorList>
            <person name="Heylen K."/>
            <person name="Keltjens J."/>
        </authorList>
    </citation>
    <scope>NUCLEOTIDE SEQUENCE [LARGE SCALE GENOMIC DNA]</scope>
    <source>
        <strain evidence="10">LMG 21833T</strain>
    </source>
</reference>
<comment type="subcellular location">
    <subcellularLocation>
        <location evidence="1">Cell membrane</location>
        <topology evidence="1">Peripheral membrane protein</topology>
    </subcellularLocation>
</comment>